<dbReference type="Proteomes" id="UP001201980">
    <property type="component" value="Unassembled WGS sequence"/>
</dbReference>
<evidence type="ECO:0000313" key="3">
    <source>
        <dbReference type="Proteomes" id="UP001201980"/>
    </source>
</evidence>
<feature type="compositionally biased region" description="Basic and acidic residues" evidence="1">
    <location>
        <begin position="101"/>
        <end position="116"/>
    </location>
</feature>
<dbReference type="EMBL" id="JAKWBI020000121">
    <property type="protein sequence ID" value="KAJ2902207.1"/>
    <property type="molecule type" value="Genomic_DNA"/>
</dbReference>
<protein>
    <submittedName>
        <fullName evidence="2">Uncharacterized protein</fullName>
    </submittedName>
</protein>
<accession>A0AAD5RYQ6</accession>
<evidence type="ECO:0000256" key="1">
    <source>
        <dbReference type="SAM" id="MobiDB-lite"/>
    </source>
</evidence>
<evidence type="ECO:0000313" key="2">
    <source>
        <dbReference type="EMBL" id="KAJ2902207.1"/>
    </source>
</evidence>
<feature type="compositionally biased region" description="Acidic residues" evidence="1">
    <location>
        <begin position="117"/>
        <end position="128"/>
    </location>
</feature>
<feature type="compositionally biased region" description="Polar residues" evidence="1">
    <location>
        <begin position="211"/>
        <end position="220"/>
    </location>
</feature>
<proteinExistence type="predicted"/>
<feature type="region of interest" description="Disordered" evidence="1">
    <location>
        <begin position="94"/>
        <end position="223"/>
    </location>
</feature>
<sequence length="243" mass="26528">MSSRVVSLRSVIWTAVRRPALQPSVVRSLGSRAYSEASTSILSASDTQWYGTLCYGKTYESSAVLKLVVPHRLLGSVVFTTVSLAFILSSGQETYTPKTNAPHEAEEARVKSRDSEADATESEPELAEDQSQQGPREEQQPVVAQADAGTKASDKDNEAAREEAVREAFSNLNNDKEDIGEGVTPTTTSEQQSENAGKESTLEVKSHQPETPDQANQDITNEGRIRPYISFPITVMPLKHMSL</sequence>
<reference evidence="2" key="1">
    <citation type="submission" date="2022-07" db="EMBL/GenBank/DDBJ databases">
        <title>Draft genome sequence of Zalerion maritima ATCC 34329, a (micro)plastics degrading marine fungus.</title>
        <authorList>
            <person name="Paco A."/>
            <person name="Goncalves M.F.M."/>
            <person name="Rocha-Santos T.A.P."/>
            <person name="Alves A."/>
        </authorList>
    </citation>
    <scope>NUCLEOTIDE SEQUENCE</scope>
    <source>
        <strain evidence="2">ATCC 34329</strain>
    </source>
</reference>
<dbReference type="AlphaFoldDB" id="A0AAD5RYQ6"/>
<feature type="compositionally biased region" description="Basic and acidic residues" evidence="1">
    <location>
        <begin position="196"/>
        <end position="210"/>
    </location>
</feature>
<gene>
    <name evidence="2" type="ORF">MKZ38_000941</name>
</gene>
<feature type="compositionally biased region" description="Polar residues" evidence="1">
    <location>
        <begin position="184"/>
        <end position="195"/>
    </location>
</feature>
<keyword evidence="3" id="KW-1185">Reference proteome</keyword>
<comment type="caution">
    <text evidence="2">The sequence shown here is derived from an EMBL/GenBank/DDBJ whole genome shotgun (WGS) entry which is preliminary data.</text>
</comment>
<organism evidence="2 3">
    <name type="scientific">Zalerion maritima</name>
    <dbReference type="NCBI Taxonomy" id="339359"/>
    <lineage>
        <taxon>Eukaryota</taxon>
        <taxon>Fungi</taxon>
        <taxon>Dikarya</taxon>
        <taxon>Ascomycota</taxon>
        <taxon>Pezizomycotina</taxon>
        <taxon>Sordariomycetes</taxon>
        <taxon>Lulworthiomycetidae</taxon>
        <taxon>Lulworthiales</taxon>
        <taxon>Lulworthiaceae</taxon>
        <taxon>Zalerion</taxon>
    </lineage>
</organism>
<feature type="compositionally biased region" description="Basic and acidic residues" evidence="1">
    <location>
        <begin position="152"/>
        <end position="166"/>
    </location>
</feature>
<name>A0AAD5RYQ6_9PEZI</name>